<feature type="transmembrane region" description="Helical" evidence="6">
    <location>
        <begin position="30"/>
        <end position="59"/>
    </location>
</feature>
<comment type="subcellular location">
    <subcellularLocation>
        <location evidence="1">Membrane</location>
        <topology evidence="1">Multi-pass membrane protein</topology>
    </subcellularLocation>
</comment>
<dbReference type="eggNOG" id="COG0619">
    <property type="taxonomic scope" value="Bacteria"/>
</dbReference>
<keyword evidence="3 6" id="KW-0812">Transmembrane</keyword>
<evidence type="ECO:0000256" key="6">
    <source>
        <dbReference type="SAM" id="Phobius"/>
    </source>
</evidence>
<keyword evidence="8" id="KW-1185">Reference proteome</keyword>
<dbReference type="PANTHER" id="PTHR34857">
    <property type="entry name" value="SLL0384 PROTEIN"/>
    <property type="match status" value="1"/>
</dbReference>
<keyword evidence="2" id="KW-1003">Cell membrane</keyword>
<dbReference type="InterPro" id="IPR003339">
    <property type="entry name" value="ABC/ECF_trnsptr_transmembrane"/>
</dbReference>
<feature type="transmembrane region" description="Helical" evidence="6">
    <location>
        <begin position="246"/>
        <end position="265"/>
    </location>
</feature>
<evidence type="ECO:0000256" key="5">
    <source>
        <dbReference type="ARBA" id="ARBA00023136"/>
    </source>
</evidence>
<dbReference type="CDD" id="cd16914">
    <property type="entry name" value="EcfT"/>
    <property type="match status" value="1"/>
</dbReference>
<evidence type="ECO:0000313" key="7">
    <source>
        <dbReference type="EMBL" id="EGD48276.1"/>
    </source>
</evidence>
<dbReference type="EMBL" id="ACXX02000004">
    <property type="protein sequence ID" value="EGD48276.1"/>
    <property type="molecule type" value="Genomic_DNA"/>
</dbReference>
<dbReference type="PANTHER" id="PTHR34857:SF2">
    <property type="entry name" value="SLL0384 PROTEIN"/>
    <property type="match status" value="1"/>
</dbReference>
<gene>
    <name evidence="7" type="ORF">Cpap_2426</name>
</gene>
<protein>
    <submittedName>
        <fullName evidence="7">Cobalt transport protein</fullName>
    </submittedName>
</protein>
<dbReference type="STRING" id="588581.Cpap_2426"/>
<evidence type="ECO:0000256" key="3">
    <source>
        <dbReference type="ARBA" id="ARBA00022692"/>
    </source>
</evidence>
<organism evidence="7 8">
    <name type="scientific">Ruminiclostridium papyrosolvens DSM 2782</name>
    <dbReference type="NCBI Taxonomy" id="588581"/>
    <lineage>
        <taxon>Bacteria</taxon>
        <taxon>Bacillati</taxon>
        <taxon>Bacillota</taxon>
        <taxon>Clostridia</taxon>
        <taxon>Eubacteriales</taxon>
        <taxon>Oscillospiraceae</taxon>
        <taxon>Ruminiclostridium</taxon>
    </lineage>
</organism>
<dbReference type="GO" id="GO:0005886">
    <property type="term" value="C:plasma membrane"/>
    <property type="evidence" value="ECO:0007669"/>
    <property type="project" value="UniProtKB-ARBA"/>
</dbReference>
<feature type="transmembrane region" description="Helical" evidence="6">
    <location>
        <begin position="71"/>
        <end position="88"/>
    </location>
</feature>
<dbReference type="RefSeq" id="WP_004618337.1">
    <property type="nucleotide sequence ID" value="NZ_ACXX02000004.1"/>
</dbReference>
<dbReference type="Pfam" id="PF02361">
    <property type="entry name" value="CbiQ"/>
    <property type="match status" value="1"/>
</dbReference>
<evidence type="ECO:0000256" key="4">
    <source>
        <dbReference type="ARBA" id="ARBA00022989"/>
    </source>
</evidence>
<reference evidence="7" key="1">
    <citation type="submission" date="2009-07" db="EMBL/GenBank/DDBJ databases">
        <authorList>
            <consortium name="US DOE Joint Genome Institute (JGI-PGF)"/>
            <person name="Lucas S."/>
            <person name="Copeland A."/>
            <person name="Lapidus A."/>
            <person name="Glavina del Rio T."/>
            <person name="Tice H."/>
            <person name="Bruce D."/>
            <person name="Goodwin L."/>
            <person name="Pitluck S."/>
            <person name="Larimer F."/>
            <person name="Land M.L."/>
            <person name="Mouttaki H."/>
            <person name="He Z."/>
            <person name="Zhou J."/>
            <person name="Hemme C.L."/>
        </authorList>
    </citation>
    <scope>NUCLEOTIDE SEQUENCE [LARGE SCALE GENOMIC DNA]</scope>
    <source>
        <strain evidence="7">DSM 2782</strain>
    </source>
</reference>
<name>F1TB72_9FIRM</name>
<reference evidence="7" key="2">
    <citation type="submission" date="2011-01" db="EMBL/GenBank/DDBJ databases">
        <title>The Non-contiguous Finished genome of Clostridium papyrosolvens.</title>
        <authorList>
            <person name="Lucas S."/>
            <person name="Copeland A."/>
            <person name="Lapidus A."/>
            <person name="Cheng J.-F."/>
            <person name="Goodwin L."/>
            <person name="Pitluck S."/>
            <person name="Misra M."/>
            <person name="Chertkov O."/>
            <person name="Detter J.C."/>
            <person name="Han C."/>
            <person name="Tapia R."/>
            <person name="Land M."/>
            <person name="Hauser L."/>
            <person name="Kyrpides N."/>
            <person name="Ivanova N."/>
            <person name="Pagani I."/>
            <person name="Mouttaki H."/>
            <person name="He Z."/>
            <person name="Zhou J."/>
            <person name="Hemme C.L."/>
            <person name="Woyke T."/>
        </authorList>
    </citation>
    <scope>NUCLEOTIDE SEQUENCE [LARGE SCALE GENOMIC DNA]</scope>
    <source>
        <strain evidence="7">DSM 2782</strain>
    </source>
</reference>
<evidence type="ECO:0000256" key="1">
    <source>
        <dbReference type="ARBA" id="ARBA00004141"/>
    </source>
</evidence>
<comment type="caution">
    <text evidence="7">The sequence shown here is derived from an EMBL/GenBank/DDBJ whole genome shotgun (WGS) entry which is preliminary data.</text>
</comment>
<accession>F1TB72</accession>
<proteinExistence type="predicted"/>
<evidence type="ECO:0000256" key="2">
    <source>
        <dbReference type="ARBA" id="ARBA00022475"/>
    </source>
</evidence>
<evidence type="ECO:0000313" key="8">
    <source>
        <dbReference type="Proteomes" id="UP000003860"/>
    </source>
</evidence>
<dbReference type="OrthoDB" id="8075495at2"/>
<feature type="transmembrane region" description="Helical" evidence="6">
    <location>
        <begin position="108"/>
        <end position="129"/>
    </location>
</feature>
<dbReference type="InterPro" id="IPR051611">
    <property type="entry name" value="ECF_transporter_component"/>
</dbReference>
<sequence length="267" mass="30261">MSKGLTFGRFYPSISVLHQLDPRVKLISTLMFLVELFVFNSLTCYIMSTVFLAVIIAAAKIPLKFILRGSKFILVVILFTSTVNLFIIDGDTLVSIGKLHITNKGLNTAILISVRLMYIYISSSIMMITTSPNNLTDGMDKLLEPLKKVKVPVHDLSMITSITLRFIPVLSDEATKIIKAQTARGVNFRTKNIIKRIRNYIPIMIPMFVSSFRRSNELAMAMESRGYRGDNGRSKMRPLCYQKNDIIAYFILLFFLVAQIVVKTFNL</sequence>
<keyword evidence="5 6" id="KW-0472">Membrane</keyword>
<dbReference type="Proteomes" id="UP000003860">
    <property type="component" value="Unassembled WGS sequence"/>
</dbReference>
<keyword evidence="4 6" id="KW-1133">Transmembrane helix</keyword>
<dbReference type="AlphaFoldDB" id="F1TB72"/>